<keyword evidence="3" id="KW-1185">Reference proteome</keyword>
<feature type="chain" id="PRO_5036464409" evidence="1">
    <location>
        <begin position="21"/>
        <end position="137"/>
    </location>
</feature>
<evidence type="ECO:0000256" key="1">
    <source>
        <dbReference type="SAM" id="SignalP"/>
    </source>
</evidence>
<gene>
    <name evidence="2" type="ORF">TNCT_405311</name>
</gene>
<accession>A0A8X6F633</accession>
<dbReference type="Proteomes" id="UP000887116">
    <property type="component" value="Unassembled WGS sequence"/>
</dbReference>
<proteinExistence type="predicted"/>
<sequence length="137" mass="16152">MKDLILLSLFCTLSHQLVKAGDTHMEFLKKIGVPSHYIRGEDNSYSHKYNQFPGAGVRFREDKMNHYRFPGAWTRIREDQMNNYETPSIGRGFLEDELKALQCIRSFVKLAIEKYSLIRQFLEQLKQGMMEEEKKES</sequence>
<organism evidence="2 3">
    <name type="scientific">Trichonephila clavata</name>
    <name type="common">Joro spider</name>
    <name type="synonym">Nephila clavata</name>
    <dbReference type="NCBI Taxonomy" id="2740835"/>
    <lineage>
        <taxon>Eukaryota</taxon>
        <taxon>Metazoa</taxon>
        <taxon>Ecdysozoa</taxon>
        <taxon>Arthropoda</taxon>
        <taxon>Chelicerata</taxon>
        <taxon>Arachnida</taxon>
        <taxon>Araneae</taxon>
        <taxon>Araneomorphae</taxon>
        <taxon>Entelegynae</taxon>
        <taxon>Araneoidea</taxon>
        <taxon>Nephilidae</taxon>
        <taxon>Trichonephila</taxon>
    </lineage>
</organism>
<reference evidence="2" key="1">
    <citation type="submission" date="2020-07" db="EMBL/GenBank/DDBJ databases">
        <title>Multicomponent nature underlies the extraordinary mechanical properties of spider dragline silk.</title>
        <authorList>
            <person name="Kono N."/>
            <person name="Nakamura H."/>
            <person name="Mori M."/>
            <person name="Yoshida Y."/>
            <person name="Ohtoshi R."/>
            <person name="Malay A.D."/>
            <person name="Moran D.A.P."/>
            <person name="Tomita M."/>
            <person name="Numata K."/>
            <person name="Arakawa K."/>
        </authorList>
    </citation>
    <scope>NUCLEOTIDE SEQUENCE</scope>
</reference>
<feature type="signal peptide" evidence="1">
    <location>
        <begin position="1"/>
        <end position="20"/>
    </location>
</feature>
<protein>
    <submittedName>
        <fullName evidence="2">Uncharacterized protein</fullName>
    </submittedName>
</protein>
<name>A0A8X6F633_TRICU</name>
<keyword evidence="1" id="KW-0732">Signal</keyword>
<evidence type="ECO:0000313" key="3">
    <source>
        <dbReference type="Proteomes" id="UP000887116"/>
    </source>
</evidence>
<dbReference type="EMBL" id="BMAO01030823">
    <property type="protein sequence ID" value="GFQ70559.1"/>
    <property type="molecule type" value="Genomic_DNA"/>
</dbReference>
<comment type="caution">
    <text evidence="2">The sequence shown here is derived from an EMBL/GenBank/DDBJ whole genome shotgun (WGS) entry which is preliminary data.</text>
</comment>
<evidence type="ECO:0000313" key="2">
    <source>
        <dbReference type="EMBL" id="GFQ70559.1"/>
    </source>
</evidence>
<dbReference type="AlphaFoldDB" id="A0A8X6F633"/>